<accession>A0AAD9UVC7</accession>
<evidence type="ECO:0000313" key="3">
    <source>
        <dbReference type="Proteomes" id="UP001249851"/>
    </source>
</evidence>
<dbReference type="PANTHER" id="PTHR34415:SF1">
    <property type="entry name" value="INTEGRASE CATALYTIC DOMAIN-CONTAINING PROTEIN"/>
    <property type="match status" value="1"/>
</dbReference>
<comment type="caution">
    <text evidence="2">The sequence shown here is derived from an EMBL/GenBank/DDBJ whole genome shotgun (WGS) entry which is preliminary data.</text>
</comment>
<evidence type="ECO:0000259" key="1">
    <source>
        <dbReference type="Pfam" id="PF25273"/>
    </source>
</evidence>
<reference evidence="2" key="1">
    <citation type="journal article" date="2023" name="G3 (Bethesda)">
        <title>Whole genome assembly and annotation of the endangered Caribbean coral Acropora cervicornis.</title>
        <authorList>
            <person name="Selwyn J.D."/>
            <person name="Vollmer S.V."/>
        </authorList>
    </citation>
    <scope>NUCLEOTIDE SEQUENCE</scope>
    <source>
        <strain evidence="2">K2</strain>
    </source>
</reference>
<name>A0AAD9UVC7_ACRCE</name>
<evidence type="ECO:0000313" key="2">
    <source>
        <dbReference type="EMBL" id="KAK2551356.1"/>
    </source>
</evidence>
<dbReference type="Pfam" id="PF25273">
    <property type="entry name" value="DUF7869"/>
    <property type="match status" value="1"/>
</dbReference>
<dbReference type="PANTHER" id="PTHR34415">
    <property type="entry name" value="INTEGRASE CATALYTIC DOMAIN-CONTAINING PROTEIN"/>
    <property type="match status" value="1"/>
</dbReference>
<dbReference type="Proteomes" id="UP001249851">
    <property type="component" value="Unassembled WGS sequence"/>
</dbReference>
<gene>
    <name evidence="2" type="ORF">P5673_027755</name>
</gene>
<feature type="domain" description="DUF7869" evidence="1">
    <location>
        <begin position="333"/>
        <end position="492"/>
    </location>
</feature>
<dbReference type="InterPro" id="IPR057191">
    <property type="entry name" value="DUF7869"/>
</dbReference>
<dbReference type="AlphaFoldDB" id="A0AAD9UVC7"/>
<reference evidence="2" key="2">
    <citation type="journal article" date="2023" name="Science">
        <title>Genomic signatures of disease resistance in endangered staghorn corals.</title>
        <authorList>
            <person name="Vollmer S.V."/>
            <person name="Selwyn J.D."/>
            <person name="Despard B.A."/>
            <person name="Roesel C.L."/>
        </authorList>
    </citation>
    <scope>NUCLEOTIDE SEQUENCE</scope>
    <source>
        <strain evidence="2">K2</strain>
    </source>
</reference>
<sequence>MDYDQTVNKESVIIKFEKFMQEGCGCRRGSTGGQCCNDVLLATGLKNLYNCLELSHAELDLVILTNIQAFTPSEATPGEKRKKNPPYSFQYQARPICKEMFLNLHGISKSRFQKLLDHYRNHGLSVQIHGNSRRLPHNTLPQAVVEDVKNFLSNFADENAFLLPGRIPGFKNEDIQLLSLSDTKMRVWNSFKNVCEESNKQTVSYTKFNELWKQFHPNLVVAKPMSDLCFTCQHNTSKLLRAANLPEEEKSECVQAQQAHLNLVKMERELYRNVCDEATSNFKAIDDQIDIDERHEACSLRKTMHYSFDFAQQVHIPSNPMQPGPIYFKTPRKCSIFGVMCEAIPRQVNYLVDEASDVGKGANTTISYVHHFFEHHGLGEISVHLHADNCSGQNKNNFFIWFLAWRTILQLHHYVKYSFLIAGHTKFGPDRCFGIIKKSYKAQLVGTHNGTVLVPVYDWASFLEQFFTRLPNIKKYHHFRFSKDEPGRVYFKESNSSPEESLLLLKNRVILPPASTLPAKLNPAGLSLERKQYLYRDIRQFCKPGTEDLVAPSP</sequence>
<protein>
    <recommendedName>
        <fullName evidence="1">DUF7869 domain-containing protein</fullName>
    </recommendedName>
</protein>
<keyword evidence="3" id="KW-1185">Reference proteome</keyword>
<dbReference type="EMBL" id="JARQWQ010000098">
    <property type="protein sequence ID" value="KAK2551356.1"/>
    <property type="molecule type" value="Genomic_DNA"/>
</dbReference>
<proteinExistence type="predicted"/>
<organism evidence="2 3">
    <name type="scientific">Acropora cervicornis</name>
    <name type="common">Staghorn coral</name>
    <dbReference type="NCBI Taxonomy" id="6130"/>
    <lineage>
        <taxon>Eukaryota</taxon>
        <taxon>Metazoa</taxon>
        <taxon>Cnidaria</taxon>
        <taxon>Anthozoa</taxon>
        <taxon>Hexacorallia</taxon>
        <taxon>Scleractinia</taxon>
        <taxon>Astrocoeniina</taxon>
        <taxon>Acroporidae</taxon>
        <taxon>Acropora</taxon>
    </lineage>
</organism>